<dbReference type="GO" id="GO:0003677">
    <property type="term" value="F:DNA binding"/>
    <property type="evidence" value="ECO:0007669"/>
    <property type="project" value="UniProtKB-KW"/>
</dbReference>
<dbReference type="EMBL" id="LKAJ02000001">
    <property type="protein sequence ID" value="MCS5711347.1"/>
    <property type="molecule type" value="Genomic_DNA"/>
</dbReference>
<dbReference type="SMART" id="SM00421">
    <property type="entry name" value="HTH_LUXR"/>
    <property type="match status" value="1"/>
</dbReference>
<dbReference type="PRINTS" id="PR00038">
    <property type="entry name" value="HTHLUXR"/>
</dbReference>
<dbReference type="STRING" id="295108.HT99x_02087"/>
<dbReference type="PROSITE" id="PS50043">
    <property type="entry name" value="HTH_LUXR_2"/>
    <property type="match status" value="1"/>
</dbReference>
<dbReference type="InterPro" id="IPR036388">
    <property type="entry name" value="WH-like_DNA-bd_sf"/>
</dbReference>
<sequence length="263" mass="30611">MHSASTLNKTSFLPENHISYEAQSTVQKLIQPLQDKLAITYFNYSVTYPDTSGFTLHNNAKFYESWFKNEFPMCELFFEPGWYSWETCSSTKFIEISQKMELFNGIVLFERQNDKMITTAFATSVENKHVYDGYLNNLNLLKRFSTYFAEQCKSIIDIAQNERIIPLPEKIMRVGVTPNMPSTEELLSNELFYPFNLLSAREQECVKWLINGYSTGLIAEKQKVSINTVNVYISRIKRKLQCFNKQQIIKKAKSLGIIDYLLD</sequence>
<accession>A0A0Q9YJN8</accession>
<reference evidence="6" key="3">
    <citation type="submission" date="2021-06" db="EMBL/GenBank/DDBJ databases">
        <title>Genomic Description and Analysis of Intracellular Bacteria, Candidatus Berkiella cookevillensis and Candidatus Berkiella aquae.</title>
        <authorList>
            <person name="Kidane D.T."/>
            <person name="Mehari Y.T."/>
            <person name="Rice F.C."/>
            <person name="Arivett B.A."/>
            <person name="Farone A.L."/>
            <person name="Berk S.G."/>
            <person name="Farone M.B."/>
        </authorList>
    </citation>
    <scope>NUCLEOTIDE SEQUENCE</scope>
    <source>
        <strain evidence="6">HT99</strain>
    </source>
</reference>
<organism evidence="5">
    <name type="scientific">Candidatus Berkiella aquae</name>
    <dbReference type="NCBI Taxonomy" id="295108"/>
    <lineage>
        <taxon>Bacteria</taxon>
        <taxon>Pseudomonadati</taxon>
        <taxon>Pseudomonadota</taxon>
        <taxon>Gammaproteobacteria</taxon>
        <taxon>Candidatus Berkiellales</taxon>
        <taxon>Candidatus Berkiellaceae</taxon>
        <taxon>Candidatus Berkiella</taxon>
    </lineage>
</organism>
<dbReference type="PANTHER" id="PTHR44688">
    <property type="entry name" value="DNA-BINDING TRANSCRIPTIONAL ACTIVATOR DEVR_DOSR"/>
    <property type="match status" value="1"/>
</dbReference>
<dbReference type="PANTHER" id="PTHR44688:SF16">
    <property type="entry name" value="DNA-BINDING TRANSCRIPTIONAL ACTIVATOR DEVR_DOSR"/>
    <property type="match status" value="1"/>
</dbReference>
<dbReference type="InterPro" id="IPR000792">
    <property type="entry name" value="Tscrpt_reg_LuxR_C"/>
</dbReference>
<evidence type="ECO:0000256" key="3">
    <source>
        <dbReference type="ARBA" id="ARBA00023163"/>
    </source>
</evidence>
<dbReference type="RefSeq" id="WP_075066712.1">
    <property type="nucleotide sequence ID" value="NZ_LKAJ02000001.1"/>
</dbReference>
<dbReference type="InterPro" id="IPR016032">
    <property type="entry name" value="Sig_transdc_resp-reg_C-effctor"/>
</dbReference>
<evidence type="ECO:0000256" key="2">
    <source>
        <dbReference type="ARBA" id="ARBA00023125"/>
    </source>
</evidence>
<dbReference type="AlphaFoldDB" id="A0A0Q9YJN8"/>
<keyword evidence="7" id="KW-1185">Reference proteome</keyword>
<dbReference type="OrthoDB" id="5654355at2"/>
<gene>
    <name evidence="5" type="primary">vjbR_2</name>
    <name evidence="6" type="ORF">HT99x_007860</name>
    <name evidence="5" type="ORF">HT99x_02087</name>
</gene>
<evidence type="ECO:0000313" key="6">
    <source>
        <dbReference type="EMBL" id="MCS5711347.1"/>
    </source>
</evidence>
<keyword evidence="2" id="KW-0238">DNA-binding</keyword>
<evidence type="ECO:0000259" key="4">
    <source>
        <dbReference type="PROSITE" id="PS50043"/>
    </source>
</evidence>
<keyword evidence="3" id="KW-0804">Transcription</keyword>
<feature type="domain" description="HTH luxR-type" evidence="4">
    <location>
        <begin position="191"/>
        <end position="256"/>
    </location>
</feature>
<evidence type="ECO:0000313" key="7">
    <source>
        <dbReference type="Proteomes" id="UP000051497"/>
    </source>
</evidence>
<dbReference type="Proteomes" id="UP000051497">
    <property type="component" value="Unassembled WGS sequence"/>
</dbReference>
<dbReference type="SUPFAM" id="SSF46894">
    <property type="entry name" value="C-terminal effector domain of the bipartite response regulators"/>
    <property type="match status" value="1"/>
</dbReference>
<dbReference type="EMBL" id="LKAJ01000008">
    <property type="protein sequence ID" value="KRG20870.1"/>
    <property type="molecule type" value="Genomic_DNA"/>
</dbReference>
<name>A0A0Q9YJN8_9GAMM</name>
<dbReference type="GO" id="GO:0006355">
    <property type="term" value="P:regulation of DNA-templated transcription"/>
    <property type="evidence" value="ECO:0007669"/>
    <property type="project" value="InterPro"/>
</dbReference>
<evidence type="ECO:0000313" key="5">
    <source>
        <dbReference type="EMBL" id="KRG20870.1"/>
    </source>
</evidence>
<comment type="caution">
    <text evidence="5">The sequence shown here is derived from an EMBL/GenBank/DDBJ whole genome shotgun (WGS) entry which is preliminary data.</text>
</comment>
<keyword evidence="1" id="KW-0805">Transcription regulation</keyword>
<dbReference type="CDD" id="cd06170">
    <property type="entry name" value="LuxR_C_like"/>
    <property type="match status" value="1"/>
</dbReference>
<proteinExistence type="predicted"/>
<reference evidence="6" key="2">
    <citation type="journal article" date="2016" name="Genome Announc.">
        <title>Draft Genome Sequences of Two Novel Amoeba-Resistant Intranuclear Bacteria, 'Candidatus Berkiella cookevillensis' and 'Candidatus Berkiella aquae'.</title>
        <authorList>
            <person name="Mehari Y.T."/>
            <person name="Arivett B.A."/>
            <person name="Farone A.L."/>
            <person name="Gunderson J.H."/>
            <person name="Farone M.B."/>
        </authorList>
    </citation>
    <scope>NUCLEOTIDE SEQUENCE</scope>
    <source>
        <strain evidence="6">HT99</strain>
    </source>
</reference>
<dbReference type="Gene3D" id="1.10.10.10">
    <property type="entry name" value="Winged helix-like DNA-binding domain superfamily/Winged helix DNA-binding domain"/>
    <property type="match status" value="1"/>
</dbReference>
<protein>
    <submittedName>
        <fullName evidence="5">HTH-type quorum sensing-dependent transcriptional regulator VjbR</fullName>
    </submittedName>
    <submittedName>
        <fullName evidence="6">LuxR C-terminal-related transcriptional regulator</fullName>
    </submittedName>
</protein>
<evidence type="ECO:0000256" key="1">
    <source>
        <dbReference type="ARBA" id="ARBA00023015"/>
    </source>
</evidence>
<reference evidence="5" key="1">
    <citation type="submission" date="2015-09" db="EMBL/GenBank/DDBJ databases">
        <title>Draft Genome Sequences of Two Novel Amoeba-resistant Intranuclear Bacteria, Candidatus Berkiella cookevillensis and Candidatus Berkiella aquae.</title>
        <authorList>
            <person name="Mehari Y.T."/>
            <person name="Arivett B.A."/>
            <person name="Farone A.L."/>
            <person name="Gunderson J.H."/>
            <person name="Farone M.B."/>
        </authorList>
    </citation>
    <scope>NUCLEOTIDE SEQUENCE [LARGE SCALE GENOMIC DNA]</scope>
    <source>
        <strain evidence="5">HT99</strain>
    </source>
</reference>
<dbReference type="Pfam" id="PF00196">
    <property type="entry name" value="GerE"/>
    <property type="match status" value="1"/>
</dbReference>